<dbReference type="Proteomes" id="UP000002671">
    <property type="component" value="Chromosome"/>
</dbReference>
<dbReference type="PANTHER" id="PTHR30582">
    <property type="entry name" value="L,D-TRANSPEPTIDASE"/>
    <property type="match status" value="1"/>
</dbReference>
<dbReference type="EMBL" id="AE016828">
    <property type="protein sequence ID" value="AAO91074.1"/>
    <property type="molecule type" value="Genomic_DNA"/>
</dbReference>
<dbReference type="GO" id="GO:0071972">
    <property type="term" value="F:peptidoglycan L,D-transpeptidase activity"/>
    <property type="evidence" value="ECO:0000318"/>
    <property type="project" value="GO_Central"/>
</dbReference>
<feature type="domain" description="LysM" evidence="10">
    <location>
        <begin position="38"/>
        <end position="82"/>
    </location>
</feature>
<dbReference type="eggNOG" id="COG1652">
    <property type="taxonomic scope" value="Bacteria"/>
</dbReference>
<dbReference type="GO" id="GO:0018104">
    <property type="term" value="P:peptidoglycan-protein cross-linking"/>
    <property type="evidence" value="ECO:0000318"/>
    <property type="project" value="GO_Central"/>
</dbReference>
<dbReference type="Pfam" id="PF01476">
    <property type="entry name" value="LysM"/>
    <property type="match status" value="1"/>
</dbReference>
<evidence type="ECO:0000259" key="10">
    <source>
        <dbReference type="PROSITE" id="PS51782"/>
    </source>
</evidence>
<evidence type="ECO:0000313" key="13">
    <source>
        <dbReference type="Proteomes" id="UP000002671"/>
    </source>
</evidence>
<evidence type="ECO:0000256" key="1">
    <source>
        <dbReference type="ARBA" id="ARBA00004752"/>
    </source>
</evidence>
<dbReference type="GO" id="GO:0071555">
    <property type="term" value="P:cell wall organization"/>
    <property type="evidence" value="ECO:0007669"/>
    <property type="project" value="UniProtKB-UniRule"/>
</dbReference>
<dbReference type="FunFam" id="3.10.350.10:FF:000024">
    <property type="entry name" value="Hypothetical exported protein"/>
    <property type="match status" value="1"/>
</dbReference>
<dbReference type="InterPro" id="IPR050979">
    <property type="entry name" value="LD-transpeptidase"/>
</dbReference>
<name>Q83BD4_COXBU</name>
<dbReference type="CDD" id="cd16913">
    <property type="entry name" value="YkuD_like"/>
    <property type="match status" value="1"/>
</dbReference>
<dbReference type="InterPro" id="IPR005490">
    <property type="entry name" value="LD_TPept_cat_dom"/>
</dbReference>
<dbReference type="GeneID" id="1209487"/>
<dbReference type="Gene3D" id="3.10.350.10">
    <property type="entry name" value="LysM domain"/>
    <property type="match status" value="1"/>
</dbReference>
<evidence type="ECO:0000256" key="4">
    <source>
        <dbReference type="ARBA" id="ARBA00022679"/>
    </source>
</evidence>
<dbReference type="InterPro" id="IPR038063">
    <property type="entry name" value="Transpep_catalytic_dom"/>
</dbReference>
<evidence type="ECO:0000256" key="8">
    <source>
        <dbReference type="ARBA" id="ARBA00023316"/>
    </source>
</evidence>
<dbReference type="RefSeq" id="NP_820560.1">
    <property type="nucleotide sequence ID" value="NC_002971.4"/>
</dbReference>
<dbReference type="STRING" id="227377.CBU_1577"/>
<dbReference type="HOGENOM" id="CLU_046834_1_0_6"/>
<proteinExistence type="inferred from homology"/>
<keyword evidence="5" id="KW-0378">Hydrolase</keyword>
<evidence type="ECO:0000259" key="11">
    <source>
        <dbReference type="PROSITE" id="PS52029"/>
    </source>
</evidence>
<dbReference type="GO" id="GO:0016757">
    <property type="term" value="F:glycosyltransferase activity"/>
    <property type="evidence" value="ECO:0007669"/>
    <property type="project" value="UniProtKB-KW"/>
</dbReference>
<evidence type="ECO:0000256" key="7">
    <source>
        <dbReference type="ARBA" id="ARBA00022984"/>
    </source>
</evidence>
<dbReference type="InterPro" id="IPR036779">
    <property type="entry name" value="LysM_dom_sf"/>
</dbReference>
<reference evidence="12 13" key="1">
    <citation type="journal article" date="2003" name="Proc. Natl. Acad. Sci. U.S.A.">
        <title>Complete genome sequence of the Q-fever pathogen, Coxiella burnetii.</title>
        <authorList>
            <person name="Seshadri R."/>
            <person name="Paulsen I.T."/>
            <person name="Eisen J.A."/>
            <person name="Read T.D."/>
            <person name="Nelson K.E."/>
            <person name="Nelson W.C."/>
            <person name="Ward N.L."/>
            <person name="Tettelin H."/>
            <person name="Davidsen T.M."/>
            <person name="Beanan M.J."/>
            <person name="Deboy R.T."/>
            <person name="Daugherty S.C."/>
            <person name="Brinkac L.M."/>
            <person name="Madupu R."/>
            <person name="Dodson R.J."/>
            <person name="Khouri H.M."/>
            <person name="Lee K.H."/>
            <person name="Carty H.A."/>
            <person name="Scanlan D."/>
            <person name="Heinzen R.A."/>
            <person name="Thompson H.A."/>
            <person name="Samuel J.E."/>
            <person name="Fraser C.M."/>
            <person name="Heidelberg J.F."/>
        </authorList>
    </citation>
    <scope>NUCLEOTIDE SEQUENCE [LARGE SCALE GENOMIC DNA]</scope>
    <source>
        <strain evidence="13">RSA 493 / Nine Mile phase I</strain>
    </source>
</reference>
<dbReference type="InterPro" id="IPR018392">
    <property type="entry name" value="LysM"/>
</dbReference>
<comment type="similarity">
    <text evidence="2">Belongs to the YkuD family.</text>
</comment>
<evidence type="ECO:0000256" key="6">
    <source>
        <dbReference type="ARBA" id="ARBA00022960"/>
    </source>
</evidence>
<dbReference type="SMART" id="SM00257">
    <property type="entry name" value="LysM"/>
    <property type="match status" value="1"/>
</dbReference>
<feature type="domain" description="L,D-TPase catalytic" evidence="11">
    <location>
        <begin position="94"/>
        <end position="229"/>
    </location>
</feature>
<dbReference type="SUPFAM" id="SSF141523">
    <property type="entry name" value="L,D-transpeptidase catalytic domain-like"/>
    <property type="match status" value="1"/>
</dbReference>
<keyword evidence="7 9" id="KW-0573">Peptidoglycan synthesis</keyword>
<dbReference type="GO" id="GO:0008360">
    <property type="term" value="P:regulation of cell shape"/>
    <property type="evidence" value="ECO:0007669"/>
    <property type="project" value="UniProtKB-UniRule"/>
</dbReference>
<sequence>MKYFRLFFLCILTFFLNSTFALRLSLPPSGNDLVGQIQFASVREGETFATIAERYDIGYYQLVEANPEVDPNQLQPGTVLIIPTQYLLPPVPKEGIVINLAAMRLYYFPKGKNYFYTYPVGIGRFNWSTPLGKLHIIQKIKNPVWVVPDSILRYRQENGDPVPKMMPSGPENPLGYYALRLSQPTYLIHGTNDPSSVGRRSSAGCIHLYPEDIKALFGMVSVDTPVLIINQPYVVGQNDGKLYLEAHLPLKEDHKELFANLSGVVETLINDHLKSAPEEPRINLEKATEIVKEHIGLPALVSFSNVSSNTPQQS</sequence>
<keyword evidence="8 9" id="KW-0961">Cell wall biogenesis/degradation</keyword>
<dbReference type="Gene3D" id="2.40.440.10">
    <property type="entry name" value="L,D-transpeptidase catalytic domain-like"/>
    <property type="match status" value="1"/>
</dbReference>
<evidence type="ECO:0000256" key="2">
    <source>
        <dbReference type="ARBA" id="ARBA00005992"/>
    </source>
</evidence>
<dbReference type="CDD" id="cd00118">
    <property type="entry name" value="LysM"/>
    <property type="match status" value="1"/>
</dbReference>
<dbReference type="KEGG" id="cbu:CBU_1577"/>
<gene>
    <name evidence="12" type="ordered locus">CBU_1577</name>
</gene>
<feature type="active site" description="Proton donor/acceptor" evidence="9">
    <location>
        <position position="189"/>
    </location>
</feature>
<evidence type="ECO:0000256" key="9">
    <source>
        <dbReference type="PROSITE-ProRule" id="PRU01373"/>
    </source>
</evidence>
<reference evidence="12 13" key="2">
    <citation type="journal article" date="2009" name="Infect. Immun.">
        <title>Comparative genomics reveal extensive transposon-mediated genomic plasticity and diversity among potential effector proteins within the genus Coxiella.</title>
        <authorList>
            <person name="Beare P.A."/>
            <person name="Unsworth N."/>
            <person name="Andoh M."/>
            <person name="Voth D.E."/>
            <person name="Omsland A."/>
            <person name="Gilk S.D."/>
            <person name="Williams K.P."/>
            <person name="Sobral B.W."/>
            <person name="Kupko J.J.III."/>
            <person name="Porcella S.F."/>
            <person name="Samuel J.E."/>
            <person name="Heinzen R.A."/>
        </authorList>
    </citation>
    <scope>NUCLEOTIDE SEQUENCE [LARGE SCALE GENOMIC DNA]</scope>
    <source>
        <strain evidence="13">RSA 493 / Nine Mile phase I</strain>
    </source>
</reference>
<keyword evidence="13" id="KW-1185">Reference proteome</keyword>
<dbReference type="OrthoDB" id="9787225at2"/>
<dbReference type="RefSeq" id="WP_010958309.1">
    <property type="nucleotide sequence ID" value="NC_002971.4"/>
</dbReference>
<dbReference type="Pfam" id="PF03734">
    <property type="entry name" value="YkuD"/>
    <property type="match status" value="1"/>
</dbReference>
<evidence type="ECO:0000313" key="12">
    <source>
        <dbReference type="EMBL" id="AAO91074.1"/>
    </source>
</evidence>
<keyword evidence="6 9" id="KW-0133">Cell shape</keyword>
<dbReference type="SUPFAM" id="SSF54106">
    <property type="entry name" value="LysM domain"/>
    <property type="match status" value="1"/>
</dbReference>
<feature type="active site" description="Nucleophile" evidence="9">
    <location>
        <position position="205"/>
    </location>
</feature>
<accession>Q83BD4</accession>
<evidence type="ECO:0000256" key="5">
    <source>
        <dbReference type="ARBA" id="ARBA00022801"/>
    </source>
</evidence>
<dbReference type="PATRIC" id="fig|227377.7.peg.1578"/>
<dbReference type="eggNOG" id="COG1376">
    <property type="taxonomic scope" value="Bacteria"/>
</dbReference>
<organism evidence="12 13">
    <name type="scientific">Coxiella burnetii (strain RSA 493 / Nine Mile phase I)</name>
    <dbReference type="NCBI Taxonomy" id="227377"/>
    <lineage>
        <taxon>Bacteria</taxon>
        <taxon>Pseudomonadati</taxon>
        <taxon>Pseudomonadota</taxon>
        <taxon>Gammaproteobacteria</taxon>
        <taxon>Legionellales</taxon>
        <taxon>Coxiellaceae</taxon>
        <taxon>Coxiella</taxon>
    </lineage>
</organism>
<keyword evidence="3" id="KW-0328">Glycosyltransferase</keyword>
<comment type="pathway">
    <text evidence="1 9">Cell wall biogenesis; peptidoglycan biosynthesis.</text>
</comment>
<dbReference type="EnsemblBacteria" id="AAO91074">
    <property type="protein sequence ID" value="AAO91074"/>
    <property type="gene ID" value="CBU_1577"/>
</dbReference>
<dbReference type="AlphaFoldDB" id="Q83BD4"/>
<protein>
    <submittedName>
        <fullName evidence="12">Hypothetical exported protein</fullName>
    </submittedName>
</protein>
<dbReference type="UniPathway" id="UPA00219"/>
<evidence type="ECO:0000256" key="3">
    <source>
        <dbReference type="ARBA" id="ARBA00022676"/>
    </source>
</evidence>
<dbReference type="PANTHER" id="PTHR30582:SF24">
    <property type="entry name" value="L,D-TRANSPEPTIDASE ERFK_SRFK-RELATED"/>
    <property type="match status" value="1"/>
</dbReference>
<dbReference type="PROSITE" id="PS52029">
    <property type="entry name" value="LD_TPASE"/>
    <property type="match status" value="1"/>
</dbReference>
<dbReference type="PROSITE" id="PS51782">
    <property type="entry name" value="LYSM"/>
    <property type="match status" value="1"/>
</dbReference>
<keyword evidence="4" id="KW-0808">Transferase</keyword>
<dbReference type="FunFam" id="2.40.440.10:FF:000002">
    <property type="entry name" value="L,D-transpeptidase ErfK/SrfK"/>
    <property type="match status" value="1"/>
</dbReference>
<dbReference type="DNASU" id="1209487"/>